<organism evidence="1 2">
    <name type="scientific">Hexamita inflata</name>
    <dbReference type="NCBI Taxonomy" id="28002"/>
    <lineage>
        <taxon>Eukaryota</taxon>
        <taxon>Metamonada</taxon>
        <taxon>Diplomonadida</taxon>
        <taxon>Hexamitidae</taxon>
        <taxon>Hexamitinae</taxon>
        <taxon>Hexamita</taxon>
    </lineage>
</organism>
<dbReference type="EMBL" id="CAXDID020000028">
    <property type="protein sequence ID" value="CAL5992407.1"/>
    <property type="molecule type" value="Genomic_DNA"/>
</dbReference>
<reference evidence="1 2" key="1">
    <citation type="submission" date="2024-07" db="EMBL/GenBank/DDBJ databases">
        <authorList>
            <person name="Akdeniz Z."/>
        </authorList>
    </citation>
    <scope>NUCLEOTIDE SEQUENCE [LARGE SCALE GENOMIC DNA]</scope>
</reference>
<evidence type="ECO:0000313" key="1">
    <source>
        <dbReference type="EMBL" id="CAL5992407.1"/>
    </source>
</evidence>
<gene>
    <name evidence="1" type="ORF">HINF_LOCUS12570</name>
</gene>
<name>A0ABP1HEE9_9EUKA</name>
<evidence type="ECO:0000313" key="2">
    <source>
        <dbReference type="Proteomes" id="UP001642409"/>
    </source>
</evidence>
<accession>A0ABP1HEE9</accession>
<proteinExistence type="predicted"/>
<sequence length="165" mass="18881">MYVWITKLPPPQQQQLSQIALESQNCSDKLNVELLAFDCQKVLRFYQSLKIAFSKIAIVQNMQQLPHQPQFLAGVTNYISLRSTEGQTVSRSGSGLTAEQQSLFAACNRFKVPFLVFKPFLSGQCPLFQPIQQEDMDLLAKVLEDLRNQCRRQLSSLLHCFHTLF</sequence>
<comment type="caution">
    <text evidence="1">The sequence shown here is derived from an EMBL/GenBank/DDBJ whole genome shotgun (WGS) entry which is preliminary data.</text>
</comment>
<keyword evidence="2" id="KW-1185">Reference proteome</keyword>
<dbReference type="Proteomes" id="UP001642409">
    <property type="component" value="Unassembled WGS sequence"/>
</dbReference>
<protein>
    <submittedName>
        <fullName evidence="1">Hypothetical_protein</fullName>
    </submittedName>
</protein>